<reference evidence="1 2" key="1">
    <citation type="submission" date="2020-04" db="EMBL/GenBank/DDBJ databases">
        <title>Whole genome sequencing of clinical and environmental type strains of Ochrobactrum.</title>
        <authorList>
            <person name="Dharne M."/>
        </authorList>
    </citation>
    <scope>NUCLEOTIDE SEQUENCE [LARGE SCALE GENOMIC DNA]</scope>
    <source>
        <strain evidence="1 2">DSM 13340</strain>
    </source>
</reference>
<proteinExistence type="predicted"/>
<sequence length="153" mass="17848">METSTQSISALVSSYIRRMGAKQELFEVMSSTPPNEMYVLTENELTDFGVTPTDRFTDFVLKAKMVKSLQVLLIHEMLVALKNFMKWNFCWKGKPTVNFYAEDNKSGLTAEQISFLDGGWRLFNEHKEYEFDRQTAKFYSEQRIMATLTLDKR</sequence>
<accession>A0A7X6FT03</accession>
<dbReference type="EMBL" id="JAAXZB010000005">
    <property type="protein sequence ID" value="NKW11316.1"/>
    <property type="molecule type" value="Genomic_DNA"/>
</dbReference>
<dbReference type="AlphaFoldDB" id="A0A7X6FT03"/>
<name>A0A7X6FT03_9HYPH</name>
<evidence type="ECO:0000313" key="1">
    <source>
        <dbReference type="EMBL" id="NKW11316.1"/>
    </source>
</evidence>
<evidence type="ECO:0000313" key="2">
    <source>
        <dbReference type="Proteomes" id="UP000558475"/>
    </source>
</evidence>
<organism evidence="1 2">
    <name type="scientific">Brucella tritici</name>
    <dbReference type="NCBI Taxonomy" id="94626"/>
    <lineage>
        <taxon>Bacteria</taxon>
        <taxon>Pseudomonadati</taxon>
        <taxon>Pseudomonadota</taxon>
        <taxon>Alphaproteobacteria</taxon>
        <taxon>Hyphomicrobiales</taxon>
        <taxon>Brucellaceae</taxon>
        <taxon>Brucella/Ochrobactrum group</taxon>
        <taxon>Brucella</taxon>
    </lineage>
</organism>
<dbReference type="Proteomes" id="UP000558475">
    <property type="component" value="Unassembled WGS sequence"/>
</dbReference>
<gene>
    <name evidence="1" type="ORF">HGG76_27335</name>
</gene>
<protein>
    <submittedName>
        <fullName evidence="1">Uncharacterized protein</fullName>
    </submittedName>
</protein>
<comment type="caution">
    <text evidence="1">The sequence shown here is derived from an EMBL/GenBank/DDBJ whole genome shotgun (WGS) entry which is preliminary data.</text>
</comment>